<feature type="domain" description="Glycoside hydrolase family 20 catalytic" evidence="7">
    <location>
        <begin position="130"/>
        <end position="465"/>
    </location>
</feature>
<evidence type="ECO:0000256" key="2">
    <source>
        <dbReference type="ARBA" id="ARBA00006285"/>
    </source>
</evidence>
<dbReference type="SUPFAM" id="SSF51445">
    <property type="entry name" value="(Trans)glycosidases"/>
    <property type="match status" value="1"/>
</dbReference>
<proteinExistence type="inferred from homology"/>
<dbReference type="Pfam" id="PF00728">
    <property type="entry name" value="Glyco_hydro_20"/>
    <property type="match status" value="1"/>
</dbReference>
<comment type="caution">
    <text evidence="9">The sequence shown here is derived from an EMBL/GenBank/DDBJ whole genome shotgun (WGS) entry which is preliminary data.</text>
</comment>
<accession>A0ABU2JPU4</accession>
<dbReference type="Proteomes" id="UP001183410">
    <property type="component" value="Unassembled WGS sequence"/>
</dbReference>
<dbReference type="Pfam" id="PF02838">
    <property type="entry name" value="Glyco_hydro_20b"/>
    <property type="match status" value="1"/>
</dbReference>
<dbReference type="InterPro" id="IPR029018">
    <property type="entry name" value="Hex-like_dom2"/>
</dbReference>
<dbReference type="PANTHER" id="PTHR22600:SF57">
    <property type="entry name" value="BETA-N-ACETYLHEXOSAMINIDASE"/>
    <property type="match status" value="1"/>
</dbReference>
<keyword evidence="10" id="KW-1185">Reference proteome</keyword>
<dbReference type="Gene3D" id="3.30.379.10">
    <property type="entry name" value="Chitobiase/beta-hexosaminidase domain 2-like"/>
    <property type="match status" value="1"/>
</dbReference>
<dbReference type="InterPro" id="IPR015883">
    <property type="entry name" value="Glyco_hydro_20_cat"/>
</dbReference>
<dbReference type="CDD" id="cd06563">
    <property type="entry name" value="GH20_chitobiase-like"/>
    <property type="match status" value="1"/>
</dbReference>
<evidence type="ECO:0000256" key="1">
    <source>
        <dbReference type="ARBA" id="ARBA00001231"/>
    </source>
</evidence>
<evidence type="ECO:0000313" key="10">
    <source>
        <dbReference type="Proteomes" id="UP001183410"/>
    </source>
</evidence>
<evidence type="ECO:0000256" key="5">
    <source>
        <dbReference type="ARBA" id="ARBA00023295"/>
    </source>
</evidence>
<sequence length="496" mass="54906">MTQTPQSTPPTAADAPTDAPPALVPRPRTLRTRPGEWWPLGPGAGVRAPDEVAELVRELLPVRGSGPGIELTLADDPELGAEGYRLTVDERGVRGTAGTLTGLRWAVQTLRQLLRDGRLPLVEIVDRPRYGWRGSLLDVARHAHPLPFLYRYVDLLALHKLNTLHLHLTDDQGWRFEVRRYPKLTEVGGFRTGSVIGHHRDGRTDEVPHGGSYTQRELRDLVAYASRRGVRIMPEIDAPGHMQAAIAAYPWLGNRPDRRLPVRVAWGISPHVLNARERTVEFVRDVLDELVDVFPFEYVHIGGDEVPTEEWLASPEARERAAAERLAGPERLLGWWAGRLAAHLAGHGRRAAVWDELLEQGVPAGAAVFAWRSDDRVALAERAGHDLVAVPQQHTYLDYAETEAPDEPLAIGAGLPLEKVYAYRPPATALGVQGQLWSEYLPTPAAVEWRAFPRLAAIAELGWSAEADLGLADFQRRLRGHLPLLDGLGVGYRPLD</sequence>
<evidence type="ECO:0000259" key="7">
    <source>
        <dbReference type="Pfam" id="PF00728"/>
    </source>
</evidence>
<evidence type="ECO:0000256" key="6">
    <source>
        <dbReference type="SAM" id="MobiDB-lite"/>
    </source>
</evidence>
<reference evidence="10" key="1">
    <citation type="submission" date="2023-07" db="EMBL/GenBank/DDBJ databases">
        <title>30 novel species of actinomycetes from the DSMZ collection.</title>
        <authorList>
            <person name="Nouioui I."/>
        </authorList>
    </citation>
    <scope>NUCLEOTIDE SEQUENCE [LARGE SCALE GENOMIC DNA]</scope>
    <source>
        <strain evidence="10">DSM 44915</strain>
    </source>
</reference>
<dbReference type="InterPro" id="IPR025705">
    <property type="entry name" value="Beta_hexosaminidase_sua/sub"/>
</dbReference>
<keyword evidence="5" id="KW-0326">Glycosidase</keyword>
<evidence type="ECO:0000259" key="8">
    <source>
        <dbReference type="Pfam" id="PF02838"/>
    </source>
</evidence>
<organism evidence="9 10">
    <name type="scientific">Streptomyces chisholmiae</name>
    <dbReference type="NCBI Taxonomy" id="3075540"/>
    <lineage>
        <taxon>Bacteria</taxon>
        <taxon>Bacillati</taxon>
        <taxon>Actinomycetota</taxon>
        <taxon>Actinomycetes</taxon>
        <taxon>Kitasatosporales</taxon>
        <taxon>Streptomycetaceae</taxon>
        <taxon>Streptomyces</taxon>
    </lineage>
</organism>
<evidence type="ECO:0000256" key="4">
    <source>
        <dbReference type="ARBA" id="ARBA00022801"/>
    </source>
</evidence>
<protein>
    <recommendedName>
        <fullName evidence="3">beta-N-acetylhexosaminidase</fullName>
        <ecNumber evidence="3">3.2.1.52</ecNumber>
    </recommendedName>
</protein>
<comment type="similarity">
    <text evidence="2">Belongs to the glycosyl hydrolase 20 family.</text>
</comment>
<dbReference type="PRINTS" id="PR00738">
    <property type="entry name" value="GLHYDRLASE20"/>
</dbReference>
<name>A0ABU2JPU4_9ACTN</name>
<gene>
    <name evidence="9" type="ORF">RM844_09545</name>
</gene>
<dbReference type="EC" id="3.2.1.52" evidence="3"/>
<dbReference type="EMBL" id="JAVREO010000004">
    <property type="protein sequence ID" value="MDT0266539.1"/>
    <property type="molecule type" value="Genomic_DNA"/>
</dbReference>
<dbReference type="InterPro" id="IPR017853">
    <property type="entry name" value="GH"/>
</dbReference>
<evidence type="ECO:0000313" key="9">
    <source>
        <dbReference type="EMBL" id="MDT0266539.1"/>
    </source>
</evidence>
<evidence type="ECO:0000256" key="3">
    <source>
        <dbReference type="ARBA" id="ARBA00012663"/>
    </source>
</evidence>
<feature type="region of interest" description="Disordered" evidence="6">
    <location>
        <begin position="1"/>
        <end position="37"/>
    </location>
</feature>
<comment type="catalytic activity">
    <reaction evidence="1">
        <text>Hydrolysis of terminal non-reducing N-acetyl-D-hexosamine residues in N-acetyl-beta-D-hexosaminides.</text>
        <dbReference type="EC" id="3.2.1.52"/>
    </reaction>
</comment>
<dbReference type="RefSeq" id="WP_311666552.1">
    <property type="nucleotide sequence ID" value="NZ_JAVREO010000004.1"/>
</dbReference>
<feature type="compositionally biased region" description="Low complexity" evidence="6">
    <location>
        <begin position="1"/>
        <end position="17"/>
    </location>
</feature>
<dbReference type="SUPFAM" id="SSF55545">
    <property type="entry name" value="beta-N-acetylhexosaminidase-like domain"/>
    <property type="match status" value="1"/>
</dbReference>
<dbReference type="Gene3D" id="3.20.20.80">
    <property type="entry name" value="Glycosidases"/>
    <property type="match status" value="1"/>
</dbReference>
<feature type="domain" description="Beta-hexosaminidase bacterial type N-terminal" evidence="8">
    <location>
        <begin position="21"/>
        <end position="126"/>
    </location>
</feature>
<keyword evidence="4" id="KW-0378">Hydrolase</keyword>
<dbReference type="PANTHER" id="PTHR22600">
    <property type="entry name" value="BETA-HEXOSAMINIDASE"/>
    <property type="match status" value="1"/>
</dbReference>
<dbReference type="InterPro" id="IPR015882">
    <property type="entry name" value="HEX_bac_N"/>
</dbReference>